<feature type="transmembrane region" description="Helical" evidence="7">
    <location>
        <begin position="65"/>
        <end position="86"/>
    </location>
</feature>
<feature type="transmembrane region" description="Helical" evidence="7">
    <location>
        <begin position="34"/>
        <end position="53"/>
    </location>
</feature>
<evidence type="ECO:0000256" key="7">
    <source>
        <dbReference type="SAM" id="Phobius"/>
    </source>
</evidence>
<feature type="transmembrane region" description="Helical" evidence="7">
    <location>
        <begin position="267"/>
        <end position="287"/>
    </location>
</feature>
<accession>A0A934W9I4</accession>
<evidence type="ECO:0000259" key="8">
    <source>
        <dbReference type="Pfam" id="PF02397"/>
    </source>
</evidence>
<dbReference type="PANTHER" id="PTHR30576:SF0">
    <property type="entry name" value="UNDECAPRENYL-PHOSPHATE N-ACETYLGALACTOSAMINYL 1-PHOSPHATE TRANSFERASE-RELATED"/>
    <property type="match status" value="1"/>
</dbReference>
<feature type="transmembrane region" description="Helical" evidence="7">
    <location>
        <begin position="92"/>
        <end position="110"/>
    </location>
</feature>
<keyword evidence="6 7" id="KW-0472">Membrane</keyword>
<dbReference type="AlphaFoldDB" id="A0A934W9I4"/>
<evidence type="ECO:0000256" key="4">
    <source>
        <dbReference type="ARBA" id="ARBA00022692"/>
    </source>
</evidence>
<dbReference type="NCBIfam" id="TIGR03023">
    <property type="entry name" value="WcaJ_sugtrans"/>
    <property type="match status" value="1"/>
</dbReference>
<dbReference type="EC" id="2.7.8.31" evidence="9"/>
<dbReference type="EMBL" id="JAEPBG010000017">
    <property type="protein sequence ID" value="MBK4738148.1"/>
    <property type="molecule type" value="Genomic_DNA"/>
</dbReference>
<protein>
    <submittedName>
        <fullName evidence="9">Undecaprenyl-phosphate glucose phosphotransferase</fullName>
        <ecNumber evidence="9">2.7.8.31</ecNumber>
    </submittedName>
</protein>
<evidence type="ECO:0000256" key="1">
    <source>
        <dbReference type="ARBA" id="ARBA00004141"/>
    </source>
</evidence>
<dbReference type="GO" id="GO:0016020">
    <property type="term" value="C:membrane"/>
    <property type="evidence" value="ECO:0007669"/>
    <property type="project" value="UniProtKB-SubCell"/>
</dbReference>
<evidence type="ECO:0000256" key="6">
    <source>
        <dbReference type="ARBA" id="ARBA00023136"/>
    </source>
</evidence>
<evidence type="ECO:0000313" key="9">
    <source>
        <dbReference type="EMBL" id="MBK4738148.1"/>
    </source>
</evidence>
<comment type="subcellular location">
    <subcellularLocation>
        <location evidence="1">Membrane</location>
        <topology evidence="1">Multi-pass membrane protein</topology>
    </subcellularLocation>
</comment>
<gene>
    <name evidence="9" type="ORF">JJB74_26290</name>
</gene>
<comment type="caution">
    <text evidence="9">The sequence shown here is derived from an EMBL/GenBank/DDBJ whole genome shotgun (WGS) entry which is preliminary data.</text>
</comment>
<comment type="similarity">
    <text evidence="2">Belongs to the bacterial sugar transferase family.</text>
</comment>
<evidence type="ECO:0000256" key="3">
    <source>
        <dbReference type="ARBA" id="ARBA00022679"/>
    </source>
</evidence>
<keyword evidence="3 9" id="KW-0808">Transferase</keyword>
<dbReference type="SUPFAM" id="SSF51735">
    <property type="entry name" value="NAD(P)-binding Rossmann-fold domains"/>
    <property type="match status" value="1"/>
</dbReference>
<keyword evidence="4 7" id="KW-0812">Transmembrane</keyword>
<dbReference type="NCBIfam" id="TIGR03025">
    <property type="entry name" value="EPS_sugtrans"/>
    <property type="match status" value="1"/>
</dbReference>
<dbReference type="InterPro" id="IPR003362">
    <property type="entry name" value="Bact_transf"/>
</dbReference>
<dbReference type="GO" id="GO:0089702">
    <property type="term" value="F:undecaprenyl-phosphate glucose phosphotransferase activity"/>
    <property type="evidence" value="ECO:0007669"/>
    <property type="project" value="UniProtKB-EC"/>
</dbReference>
<sequence>MLLMDAAALWLVGELSSYLRFEHGLADAAPINSMLLYFCVAAALFMFPSLEMYQSWRGRQASGMYFHVAFSFALLLACGLITTFLIHRAGELSRVWVATWYGNGVLALIANRKLAEMVSRYLQRHRRNLRRVVIVGYGSTGRDMHERALGGFGYEITAIYPGEHAADTPIAPGIQRLESLESIQQHVLESRVHEVWITLPVSEYGLLSELHHTLCDALIDIRWVPDAVSISFLSNRMINFLGMPTLDLNQPASANMQGMLKEVFDRAFSLMTLLLLSPLLIAIAIGIKLTSPGPVLFTQYRLGKNGKPFRVYKFRSMHVHNEGGAVTQARRDDPRVTRLGAFLRRTSLDELPQFINVLKGDMSVVGPRPHAMQHNDFYRSQLGMYMVRHRVKPGITGWAQINGCRGETETVEKMARRVQFDIHYIQHWSFLMDIKIILWTAWKGWTGNNAY</sequence>
<reference evidence="9" key="1">
    <citation type="submission" date="2021-01" db="EMBL/GenBank/DDBJ databases">
        <title>Genome sequence of strain Noviherbaspirillum sp. DKR-6.</title>
        <authorList>
            <person name="Chaudhary D.K."/>
        </authorList>
    </citation>
    <scope>NUCLEOTIDE SEQUENCE</scope>
    <source>
        <strain evidence="9">DKR-6</strain>
    </source>
</reference>
<feature type="domain" description="Bacterial sugar transferase" evidence="8">
    <location>
        <begin position="261"/>
        <end position="443"/>
    </location>
</feature>
<dbReference type="InterPro" id="IPR036291">
    <property type="entry name" value="NAD(P)-bd_dom_sf"/>
</dbReference>
<keyword evidence="5 7" id="KW-1133">Transmembrane helix</keyword>
<dbReference type="InterPro" id="IPR017475">
    <property type="entry name" value="EPS_sugar_tfrase"/>
</dbReference>
<proteinExistence type="inferred from homology"/>
<dbReference type="PANTHER" id="PTHR30576">
    <property type="entry name" value="COLANIC BIOSYNTHESIS UDP-GLUCOSE LIPID CARRIER TRANSFERASE"/>
    <property type="match status" value="1"/>
</dbReference>
<evidence type="ECO:0000313" key="10">
    <source>
        <dbReference type="Proteomes" id="UP000622890"/>
    </source>
</evidence>
<name>A0A934W9I4_9BURK</name>
<evidence type="ECO:0000256" key="5">
    <source>
        <dbReference type="ARBA" id="ARBA00022989"/>
    </source>
</evidence>
<evidence type="ECO:0000256" key="2">
    <source>
        <dbReference type="ARBA" id="ARBA00006464"/>
    </source>
</evidence>
<dbReference type="Proteomes" id="UP000622890">
    <property type="component" value="Unassembled WGS sequence"/>
</dbReference>
<dbReference type="Pfam" id="PF13727">
    <property type="entry name" value="CoA_binding_3"/>
    <property type="match status" value="1"/>
</dbReference>
<organism evidence="9 10">
    <name type="scientific">Noviherbaspirillum pedocola</name>
    <dbReference type="NCBI Taxonomy" id="2801341"/>
    <lineage>
        <taxon>Bacteria</taxon>
        <taxon>Pseudomonadati</taxon>
        <taxon>Pseudomonadota</taxon>
        <taxon>Betaproteobacteria</taxon>
        <taxon>Burkholderiales</taxon>
        <taxon>Oxalobacteraceae</taxon>
        <taxon>Noviherbaspirillum</taxon>
    </lineage>
</organism>
<dbReference type="InterPro" id="IPR017473">
    <property type="entry name" value="Undecaprenyl-P_gluc_Ptfrase"/>
</dbReference>
<dbReference type="Gene3D" id="3.40.50.720">
    <property type="entry name" value="NAD(P)-binding Rossmann-like Domain"/>
    <property type="match status" value="1"/>
</dbReference>
<keyword evidence="10" id="KW-1185">Reference proteome</keyword>
<dbReference type="Pfam" id="PF02397">
    <property type="entry name" value="Bac_transf"/>
    <property type="match status" value="1"/>
</dbReference>